<protein>
    <recommendedName>
        <fullName evidence="12">Leucine-rich repeat-containing N-terminal plant-type domain-containing protein</fullName>
    </recommendedName>
</protein>
<dbReference type="SUPFAM" id="SSF52058">
    <property type="entry name" value="L domain-like"/>
    <property type="match status" value="1"/>
</dbReference>
<keyword evidence="5 8" id="KW-0472">Membrane</keyword>
<dbReference type="Proteomes" id="UP000289738">
    <property type="component" value="Chromosome A07"/>
</dbReference>
<dbReference type="InterPro" id="IPR032675">
    <property type="entry name" value="LRR_dom_sf"/>
</dbReference>
<dbReference type="PRINTS" id="PR00019">
    <property type="entry name" value="LEURICHRPT"/>
</dbReference>
<comment type="subcellular location">
    <subcellularLocation>
        <location evidence="1">Membrane</location>
    </subcellularLocation>
</comment>
<feature type="transmembrane region" description="Helical" evidence="8">
    <location>
        <begin position="430"/>
        <end position="455"/>
    </location>
</feature>
<evidence type="ECO:0008006" key="12">
    <source>
        <dbReference type="Google" id="ProtNLM"/>
    </source>
</evidence>
<keyword evidence="2" id="KW-0433">Leucine-rich repeat</keyword>
<accession>A0A445CBW8</accession>
<evidence type="ECO:0000256" key="8">
    <source>
        <dbReference type="SAM" id="Phobius"/>
    </source>
</evidence>
<dbReference type="InterPro" id="IPR011009">
    <property type="entry name" value="Kinase-like_dom_sf"/>
</dbReference>
<dbReference type="Gene3D" id="3.80.10.10">
    <property type="entry name" value="Ribonuclease Inhibitor"/>
    <property type="match status" value="2"/>
</dbReference>
<evidence type="ECO:0000313" key="11">
    <source>
        <dbReference type="Proteomes" id="UP000289738"/>
    </source>
</evidence>
<name>A0A445CBW8_ARAHY</name>
<sequence>MAMELHRGVFVTLITLFFFVQFGFSSTTTTATETERQALVQLRKSLGISRLAPKTAEPCRNWTGVKCRNGRVVALNITVGTGLSLSYEPHFLTFVQCFRFRAQMFHSRRLTKLQVLDLRFCSLTGSIPSSLGGLTELTFLSLSGNELTGRLPSELGRLSGLTVLDLSDNSLTGTVPNTVSSLRYLTRIDLSRNFLSGLNLSDNAFTGSLLLHLGSLSSLVTLDLSKNSLSGSLPSVLFSILFKLEVLILNENAFDGTIPATLWSGINLQFLDLSGYKITGPLPKLATSNNVNYSGATFNVSNNLLYGSLNNILLSKFKVIDLSNNYFQGEVQIGGFNNDVTALARNCLRMIPNQRNFGVCYFQGEVQIGGFNNDVTALARNCLRMIPNQRNFGACRVFYVQRRLAFSPGSAQGPAQSPLQNSKSRNNKEVIFILVGIFVGLGFIMILIPVLVVLLKRGENHGSIITIQRQRGTTNVGTDPEVENPTAPPKDHEFKASLGESFSYEQMLHFTYNFAEANLIKHVRFHMQDWCRLGCRPWDTAWRTSMRNSVYKYMPNGDLATSLHSITCSDDKFQSLDWITRLKFGFHQGNDTNMTFNLYSLRLLINAINAKKFLVFGSSFATCSQDVYCFGKVLLELITGNIGFSNSDDAATKEWLEHTLSDISIYDKDQVSKIVDPNLIVDDDLLEEVWAVAIVAKSCLSPKPSKRPPMRYVLKALENPVNVVREESYSSRLRTSSSRSWSFAILGSWRLSSSEISTATGTGHTNREGTNCFKHSGRVGSQGSGGMDLSSIHKRSSNGIFPEPLATQGIERQDEH</sequence>
<evidence type="ECO:0000256" key="6">
    <source>
        <dbReference type="ARBA" id="ARBA00023180"/>
    </source>
</evidence>
<dbReference type="FunFam" id="3.80.10.10:FF:000041">
    <property type="entry name" value="LRR receptor-like serine/threonine-protein kinase ERECTA"/>
    <property type="match status" value="1"/>
</dbReference>
<dbReference type="Pfam" id="PF00560">
    <property type="entry name" value="LRR_1"/>
    <property type="match status" value="4"/>
</dbReference>
<keyword evidence="8" id="KW-1133">Transmembrane helix</keyword>
<dbReference type="EMBL" id="SDMP01000007">
    <property type="protein sequence ID" value="RYR48436.1"/>
    <property type="molecule type" value="Genomic_DNA"/>
</dbReference>
<comment type="caution">
    <text evidence="10">The sequence shown here is derived from an EMBL/GenBank/DDBJ whole genome shotgun (WGS) entry which is preliminary data.</text>
</comment>
<keyword evidence="4" id="KW-0677">Repeat</keyword>
<evidence type="ECO:0000256" key="9">
    <source>
        <dbReference type="SAM" id="SignalP"/>
    </source>
</evidence>
<keyword evidence="11" id="KW-1185">Reference proteome</keyword>
<evidence type="ECO:0000313" key="10">
    <source>
        <dbReference type="EMBL" id="RYR48436.1"/>
    </source>
</evidence>
<dbReference type="PANTHER" id="PTHR48007">
    <property type="entry name" value="LEUCINE-RICH REPEAT RECEPTOR-LIKE PROTEIN KINASE PXC1"/>
    <property type="match status" value="1"/>
</dbReference>
<feature type="region of interest" description="Disordered" evidence="7">
    <location>
        <begin position="794"/>
        <end position="816"/>
    </location>
</feature>
<dbReference type="AlphaFoldDB" id="A0A445CBW8"/>
<dbReference type="Gene3D" id="1.10.510.10">
    <property type="entry name" value="Transferase(Phosphotransferase) domain 1"/>
    <property type="match status" value="1"/>
</dbReference>
<keyword evidence="3 9" id="KW-0732">Signal</keyword>
<feature type="signal peptide" evidence="9">
    <location>
        <begin position="1"/>
        <end position="25"/>
    </location>
</feature>
<keyword evidence="8" id="KW-0812">Transmembrane</keyword>
<evidence type="ECO:0000256" key="5">
    <source>
        <dbReference type="ARBA" id="ARBA00023136"/>
    </source>
</evidence>
<dbReference type="SMART" id="SM00369">
    <property type="entry name" value="LRR_TYP"/>
    <property type="match status" value="6"/>
</dbReference>
<dbReference type="InterPro" id="IPR046959">
    <property type="entry name" value="PRK1-6/SRF4-like"/>
</dbReference>
<evidence type="ECO:0000256" key="1">
    <source>
        <dbReference type="ARBA" id="ARBA00004370"/>
    </source>
</evidence>
<dbReference type="InterPro" id="IPR003591">
    <property type="entry name" value="Leu-rich_rpt_typical-subtyp"/>
</dbReference>
<feature type="chain" id="PRO_5019216322" description="Leucine-rich repeat-containing N-terminal plant-type domain-containing protein" evidence="9">
    <location>
        <begin position="26"/>
        <end position="816"/>
    </location>
</feature>
<evidence type="ECO:0000256" key="4">
    <source>
        <dbReference type="ARBA" id="ARBA00022737"/>
    </source>
</evidence>
<organism evidence="10 11">
    <name type="scientific">Arachis hypogaea</name>
    <name type="common">Peanut</name>
    <dbReference type="NCBI Taxonomy" id="3818"/>
    <lineage>
        <taxon>Eukaryota</taxon>
        <taxon>Viridiplantae</taxon>
        <taxon>Streptophyta</taxon>
        <taxon>Embryophyta</taxon>
        <taxon>Tracheophyta</taxon>
        <taxon>Spermatophyta</taxon>
        <taxon>Magnoliopsida</taxon>
        <taxon>eudicotyledons</taxon>
        <taxon>Gunneridae</taxon>
        <taxon>Pentapetalae</taxon>
        <taxon>rosids</taxon>
        <taxon>fabids</taxon>
        <taxon>Fabales</taxon>
        <taxon>Fabaceae</taxon>
        <taxon>Papilionoideae</taxon>
        <taxon>50 kb inversion clade</taxon>
        <taxon>dalbergioids sensu lato</taxon>
        <taxon>Dalbergieae</taxon>
        <taxon>Pterocarpus clade</taxon>
        <taxon>Arachis</taxon>
    </lineage>
</organism>
<gene>
    <name evidence="10" type="ORF">Ahy_A07g034462</name>
</gene>
<evidence type="ECO:0000256" key="7">
    <source>
        <dbReference type="SAM" id="MobiDB-lite"/>
    </source>
</evidence>
<proteinExistence type="predicted"/>
<dbReference type="SUPFAM" id="SSF56112">
    <property type="entry name" value="Protein kinase-like (PK-like)"/>
    <property type="match status" value="1"/>
</dbReference>
<dbReference type="PANTHER" id="PTHR48007:SF76">
    <property type="entry name" value="OS03G0145102 PROTEIN"/>
    <property type="match status" value="1"/>
</dbReference>
<evidence type="ECO:0000256" key="2">
    <source>
        <dbReference type="ARBA" id="ARBA00022614"/>
    </source>
</evidence>
<dbReference type="STRING" id="3818.A0A445CBW8"/>
<keyword evidence="6" id="KW-0325">Glycoprotein</keyword>
<dbReference type="InterPro" id="IPR001611">
    <property type="entry name" value="Leu-rich_rpt"/>
</dbReference>
<evidence type="ECO:0000256" key="3">
    <source>
        <dbReference type="ARBA" id="ARBA00022729"/>
    </source>
</evidence>
<reference evidence="10 11" key="1">
    <citation type="submission" date="2019-01" db="EMBL/GenBank/DDBJ databases">
        <title>Sequencing of cultivated peanut Arachis hypogaea provides insights into genome evolution and oil improvement.</title>
        <authorList>
            <person name="Chen X."/>
        </authorList>
    </citation>
    <scope>NUCLEOTIDE SEQUENCE [LARGE SCALE GENOMIC DNA]</scope>
    <source>
        <strain evidence="11">cv. Fuhuasheng</strain>
        <tissue evidence="10">Leaves</tissue>
    </source>
</reference>
<dbReference type="GO" id="GO:0016020">
    <property type="term" value="C:membrane"/>
    <property type="evidence" value="ECO:0007669"/>
    <property type="project" value="UniProtKB-SubCell"/>
</dbReference>